<evidence type="ECO:0000313" key="7">
    <source>
        <dbReference type="EMBL" id="WFD03438.1"/>
    </source>
</evidence>
<dbReference type="InterPro" id="IPR047506">
    <property type="entry name" value="UBR7-like_UBR-box"/>
</dbReference>
<sequence>MAKRGRTDDAAADAARALPDPQAPAPNLAPELGFTAQDLIDQQEQLEAEAEAAFPFQVERCTHALGALRQPVYACRTCGGGGVCAACSIMCHGDHELVELFHKRNFRCDCGTPSLYRERRDVDASGVPRDAKPCALRKHEASRGWDAPNDNAYSQNFQGRFCICERGKSYDAATEEEVRCTLTQTMYQCLVCEEWYHESCTALKEVRALPENFDGLICDACVQSPAAELLREYAGTRGWMLLAKDGPDVWDGLAAEAHGAWKLYGRGGDEGRGASDEGASESRPAKRARTCVAPDAVHPSVAHPHARTDVFLGDTFRARLCRCDACRARWAAYPYVYDEERTYEPPTDGDEVSSASSTYERAVAALGQLPRVQMLESLRAYQGLRDALYDHLRPTP</sequence>
<dbReference type="PANTHER" id="PTHR13513">
    <property type="entry name" value="E3 UBIQUITIN-PROTEIN LIGASE UBR7"/>
    <property type="match status" value="1"/>
</dbReference>
<dbReference type="Pfam" id="PF02207">
    <property type="entry name" value="zf-UBR"/>
    <property type="match status" value="1"/>
</dbReference>
<dbReference type="InterPro" id="IPR013083">
    <property type="entry name" value="Znf_RING/FYVE/PHD"/>
</dbReference>
<accession>A0AAF0ITJ6</accession>
<keyword evidence="7" id="KW-0808">Transferase</keyword>
<dbReference type="Gene3D" id="3.30.40.10">
    <property type="entry name" value="Zinc/RING finger domain, C3HC4 (zinc finger)"/>
    <property type="match status" value="1"/>
</dbReference>
<dbReference type="InterPro" id="IPR003126">
    <property type="entry name" value="Znf_UBR"/>
</dbReference>
<dbReference type="InterPro" id="IPR040204">
    <property type="entry name" value="UBR7"/>
</dbReference>
<keyword evidence="3" id="KW-0862">Zinc</keyword>
<keyword evidence="1" id="KW-0479">Metal-binding</keyword>
<feature type="region of interest" description="Disordered" evidence="5">
    <location>
        <begin position="269"/>
        <end position="288"/>
    </location>
</feature>
<dbReference type="AlphaFoldDB" id="A0AAF0ITJ6"/>
<keyword evidence="7" id="KW-0012">Acyltransferase</keyword>
<keyword evidence="8" id="KW-1185">Reference proteome</keyword>
<feature type="region of interest" description="Disordered" evidence="5">
    <location>
        <begin position="1"/>
        <end position="28"/>
    </location>
</feature>
<proteinExistence type="predicted"/>
<reference evidence="7" key="1">
    <citation type="submission" date="2023-03" db="EMBL/GenBank/DDBJ databases">
        <title>Mating type loci evolution in Malassezia.</title>
        <authorList>
            <person name="Coelho M.A."/>
        </authorList>
    </citation>
    <scope>NUCLEOTIDE SEQUENCE</scope>
    <source>
        <strain evidence="7">CBS 7876</strain>
    </source>
</reference>
<dbReference type="GO" id="GO:0061630">
    <property type="term" value="F:ubiquitin protein ligase activity"/>
    <property type="evidence" value="ECO:0007669"/>
    <property type="project" value="UniProtKB-EC"/>
</dbReference>
<dbReference type="GO" id="GO:0005737">
    <property type="term" value="C:cytoplasm"/>
    <property type="evidence" value="ECO:0007669"/>
    <property type="project" value="TreeGrafter"/>
</dbReference>
<evidence type="ECO:0000259" key="6">
    <source>
        <dbReference type="PROSITE" id="PS51157"/>
    </source>
</evidence>
<evidence type="ECO:0000256" key="4">
    <source>
        <dbReference type="PROSITE-ProRule" id="PRU00508"/>
    </source>
</evidence>
<dbReference type="PANTHER" id="PTHR13513:SF9">
    <property type="entry name" value="E3 UBIQUITIN-PROTEIN LIGASE UBR7-RELATED"/>
    <property type="match status" value="1"/>
</dbReference>
<dbReference type="EMBL" id="CP119937">
    <property type="protein sequence ID" value="WFD03438.1"/>
    <property type="molecule type" value="Genomic_DNA"/>
</dbReference>
<dbReference type="GO" id="GO:0008270">
    <property type="term" value="F:zinc ion binding"/>
    <property type="evidence" value="ECO:0007669"/>
    <property type="project" value="UniProtKB-KW"/>
</dbReference>
<feature type="domain" description="UBR-type" evidence="6">
    <location>
        <begin position="59"/>
        <end position="139"/>
    </location>
</feature>
<dbReference type="SUPFAM" id="SSF57903">
    <property type="entry name" value="FYVE/PHD zinc finger"/>
    <property type="match status" value="1"/>
</dbReference>
<dbReference type="PROSITE" id="PS51157">
    <property type="entry name" value="ZF_UBR"/>
    <property type="match status" value="1"/>
</dbReference>
<protein>
    <submittedName>
        <fullName evidence="7">RING-type E3 ubiquitin transferase</fullName>
        <ecNumber evidence="7">2.3.2.27</ecNumber>
    </submittedName>
</protein>
<dbReference type="InterPro" id="IPR001965">
    <property type="entry name" value="Znf_PHD"/>
</dbReference>
<evidence type="ECO:0000256" key="5">
    <source>
        <dbReference type="SAM" id="MobiDB-lite"/>
    </source>
</evidence>
<keyword evidence="2" id="KW-0863">Zinc-finger</keyword>
<feature type="zinc finger region" description="UBR-type" evidence="4">
    <location>
        <begin position="59"/>
        <end position="139"/>
    </location>
</feature>
<dbReference type="SMART" id="SM00249">
    <property type="entry name" value="PHD"/>
    <property type="match status" value="1"/>
</dbReference>
<gene>
    <name evidence="7" type="ORF">MOBT1_002127</name>
</gene>
<evidence type="ECO:0000313" key="8">
    <source>
        <dbReference type="Proteomes" id="UP001214603"/>
    </source>
</evidence>
<dbReference type="EC" id="2.3.2.27" evidence="7"/>
<dbReference type="SMART" id="SM00396">
    <property type="entry name" value="ZnF_UBR1"/>
    <property type="match status" value="1"/>
</dbReference>
<dbReference type="InterPro" id="IPR011011">
    <property type="entry name" value="Znf_FYVE_PHD"/>
</dbReference>
<evidence type="ECO:0000256" key="1">
    <source>
        <dbReference type="ARBA" id="ARBA00022723"/>
    </source>
</evidence>
<dbReference type="CDD" id="cd19677">
    <property type="entry name" value="UBR-box_UBR7"/>
    <property type="match status" value="1"/>
</dbReference>
<organism evidence="7 8">
    <name type="scientific">Malassezia obtusa</name>
    <dbReference type="NCBI Taxonomy" id="76774"/>
    <lineage>
        <taxon>Eukaryota</taxon>
        <taxon>Fungi</taxon>
        <taxon>Dikarya</taxon>
        <taxon>Basidiomycota</taxon>
        <taxon>Ustilaginomycotina</taxon>
        <taxon>Malasseziomycetes</taxon>
        <taxon>Malasseziales</taxon>
        <taxon>Malasseziaceae</taxon>
        <taxon>Malassezia</taxon>
    </lineage>
</organism>
<name>A0AAF0ITJ6_9BASI</name>
<evidence type="ECO:0000256" key="2">
    <source>
        <dbReference type="ARBA" id="ARBA00022771"/>
    </source>
</evidence>
<evidence type="ECO:0000256" key="3">
    <source>
        <dbReference type="ARBA" id="ARBA00022833"/>
    </source>
</evidence>
<dbReference type="Proteomes" id="UP001214603">
    <property type="component" value="Chromosome 4"/>
</dbReference>